<evidence type="ECO:0000313" key="8">
    <source>
        <dbReference type="Proteomes" id="UP000284277"/>
    </source>
</evidence>
<name>A0A419SVP2_9FIRM</name>
<dbReference type="InterPro" id="IPR016454">
    <property type="entry name" value="Cysteine_dSase"/>
</dbReference>
<comment type="catalytic activity">
    <reaction evidence="5">
        <text>(sulfur carrier)-H + L-cysteine = (sulfur carrier)-SH + L-alanine</text>
        <dbReference type="Rhea" id="RHEA:43892"/>
        <dbReference type="Rhea" id="RHEA-COMP:14737"/>
        <dbReference type="Rhea" id="RHEA-COMP:14739"/>
        <dbReference type="ChEBI" id="CHEBI:29917"/>
        <dbReference type="ChEBI" id="CHEBI:35235"/>
        <dbReference type="ChEBI" id="CHEBI:57972"/>
        <dbReference type="ChEBI" id="CHEBI:64428"/>
        <dbReference type="EC" id="2.8.1.7"/>
    </reaction>
</comment>
<dbReference type="GO" id="GO:0031071">
    <property type="term" value="F:cysteine desulfurase activity"/>
    <property type="evidence" value="ECO:0007669"/>
    <property type="project" value="UniProtKB-EC"/>
</dbReference>
<dbReference type="Gene3D" id="3.90.1150.10">
    <property type="entry name" value="Aspartate Aminotransferase, domain 1"/>
    <property type="match status" value="1"/>
</dbReference>
<evidence type="ECO:0000259" key="6">
    <source>
        <dbReference type="Pfam" id="PF00266"/>
    </source>
</evidence>
<evidence type="ECO:0000256" key="1">
    <source>
        <dbReference type="ARBA" id="ARBA00001933"/>
    </source>
</evidence>
<dbReference type="InterPro" id="IPR015424">
    <property type="entry name" value="PyrdxlP-dep_Trfase"/>
</dbReference>
<dbReference type="PIRSF" id="PIRSF005572">
    <property type="entry name" value="NifS"/>
    <property type="match status" value="1"/>
</dbReference>
<accession>A0A419SVP2</accession>
<evidence type="ECO:0000256" key="5">
    <source>
        <dbReference type="ARBA" id="ARBA00050776"/>
    </source>
</evidence>
<dbReference type="Proteomes" id="UP000284277">
    <property type="component" value="Unassembled WGS sequence"/>
</dbReference>
<comment type="cofactor">
    <cofactor evidence="1">
        <name>pyridoxal 5'-phosphate</name>
        <dbReference type="ChEBI" id="CHEBI:597326"/>
    </cofactor>
</comment>
<organism evidence="7 8">
    <name type="scientific">Lacrimispora algidixylanolytica</name>
    <dbReference type="NCBI Taxonomy" id="94868"/>
    <lineage>
        <taxon>Bacteria</taxon>
        <taxon>Bacillati</taxon>
        <taxon>Bacillota</taxon>
        <taxon>Clostridia</taxon>
        <taxon>Lachnospirales</taxon>
        <taxon>Lachnospiraceae</taxon>
        <taxon>Lacrimispora</taxon>
    </lineage>
</organism>
<dbReference type="PANTHER" id="PTHR43586">
    <property type="entry name" value="CYSTEINE DESULFURASE"/>
    <property type="match status" value="1"/>
</dbReference>
<dbReference type="EC" id="2.8.1.7" evidence="3"/>
<evidence type="ECO:0000256" key="3">
    <source>
        <dbReference type="ARBA" id="ARBA00012239"/>
    </source>
</evidence>
<dbReference type="InterPro" id="IPR000192">
    <property type="entry name" value="Aminotrans_V_dom"/>
</dbReference>
<evidence type="ECO:0000313" key="7">
    <source>
        <dbReference type="EMBL" id="RKD29280.1"/>
    </source>
</evidence>
<evidence type="ECO:0000256" key="4">
    <source>
        <dbReference type="ARBA" id="ARBA00022898"/>
    </source>
</evidence>
<dbReference type="InterPro" id="IPR015421">
    <property type="entry name" value="PyrdxlP-dep_Trfase_major"/>
</dbReference>
<proteinExistence type="inferred from homology"/>
<dbReference type="Pfam" id="PF00266">
    <property type="entry name" value="Aminotran_5"/>
    <property type="match status" value="1"/>
</dbReference>
<dbReference type="PANTHER" id="PTHR43586:SF4">
    <property type="entry name" value="ISOPENICILLIN N EPIMERASE"/>
    <property type="match status" value="1"/>
</dbReference>
<dbReference type="InterPro" id="IPR015422">
    <property type="entry name" value="PyrdxlP-dep_Trfase_small"/>
</dbReference>
<dbReference type="SUPFAM" id="SSF53383">
    <property type="entry name" value="PLP-dependent transferases"/>
    <property type="match status" value="1"/>
</dbReference>
<dbReference type="OrthoDB" id="9804366at2"/>
<sequence length="372" mass="40293">MMYFNSAATSLPKPPCVIDAVTSAMLTFGNPLRGVNKASLDGLRCITDARQEISRFFGGENEVDVAFCQNATMALNQVIGSVQKHIVTTAAEHNSVLRPVYRHGNYTIAPVDGKGRLDLDQMEKAIRPDTEAIVMTHASNVTGNGYDISKVGEICKRKGIFFIVDASQSAGLLPIDMKAMNITALCFSGHKSLYGPQGTGAICVKPEFSITPILTGGSGNNSFSKTGPEEMPERLEAGTQNAQGIAGLLAGVRYVSDKREQFLNEALELSNYFVEELLKIPSIKVYGDMKSSLRTPVVTINSDKIASSELAYELSEKYDIFVRAGAHCAPLMHQALGTQDTGAVRFSFSHSNTRKEVEIAIHALQTLCRGVY</sequence>
<evidence type="ECO:0000256" key="2">
    <source>
        <dbReference type="ARBA" id="ARBA00010447"/>
    </source>
</evidence>
<gene>
    <name evidence="7" type="ORF">BET01_07950</name>
</gene>
<dbReference type="AlphaFoldDB" id="A0A419SVP2"/>
<reference evidence="7 8" key="1">
    <citation type="submission" date="2016-08" db="EMBL/GenBank/DDBJ databases">
        <title>A new outlook on sporulation: Clostridium algidixylanolyticum.</title>
        <authorList>
            <person name="Poppleton D.I."/>
            <person name="Gribaldo S."/>
        </authorList>
    </citation>
    <scope>NUCLEOTIDE SEQUENCE [LARGE SCALE GENOMIC DNA]</scope>
    <source>
        <strain evidence="7 8">SPL73</strain>
    </source>
</reference>
<comment type="caution">
    <text evidence="7">The sequence shown here is derived from an EMBL/GenBank/DDBJ whole genome shotgun (WGS) entry which is preliminary data.</text>
</comment>
<dbReference type="EMBL" id="MCIA01000032">
    <property type="protein sequence ID" value="RKD29280.1"/>
    <property type="molecule type" value="Genomic_DNA"/>
</dbReference>
<protein>
    <recommendedName>
        <fullName evidence="3">cysteine desulfurase</fullName>
        <ecNumber evidence="3">2.8.1.7</ecNumber>
    </recommendedName>
</protein>
<keyword evidence="4" id="KW-0663">Pyridoxal phosphate</keyword>
<keyword evidence="8" id="KW-1185">Reference proteome</keyword>
<comment type="similarity">
    <text evidence="2">Belongs to the class-V pyridoxal-phosphate-dependent aminotransferase family. Csd subfamily.</text>
</comment>
<dbReference type="Gene3D" id="3.40.640.10">
    <property type="entry name" value="Type I PLP-dependent aspartate aminotransferase-like (Major domain)"/>
    <property type="match status" value="1"/>
</dbReference>
<feature type="domain" description="Aminotransferase class V" evidence="6">
    <location>
        <begin position="2"/>
        <end position="358"/>
    </location>
</feature>